<comment type="similarity">
    <text evidence="4">Belongs to the ATG12 family.</text>
</comment>
<dbReference type="PANTHER" id="PTHR13385">
    <property type="entry name" value="AUTOPHAGY PROTEIN 12"/>
    <property type="match status" value="1"/>
</dbReference>
<dbReference type="GO" id="GO:0097352">
    <property type="term" value="P:autophagosome maturation"/>
    <property type="evidence" value="ECO:0007669"/>
    <property type="project" value="TreeGrafter"/>
</dbReference>
<dbReference type="GO" id="GO:0000422">
    <property type="term" value="P:autophagy of mitochondrion"/>
    <property type="evidence" value="ECO:0007669"/>
    <property type="project" value="TreeGrafter"/>
</dbReference>
<evidence type="ECO:0000256" key="3">
    <source>
        <dbReference type="ARBA" id="ARBA00023006"/>
    </source>
</evidence>
<dbReference type="GO" id="GO:0000045">
    <property type="term" value="P:autophagosome assembly"/>
    <property type="evidence" value="ECO:0007669"/>
    <property type="project" value="InterPro"/>
</dbReference>
<organism evidence="5 6">
    <name type="scientific">Camellia sinensis</name>
    <name type="common">Tea plant</name>
    <name type="synonym">Thea sinensis</name>
    <dbReference type="NCBI Taxonomy" id="4442"/>
    <lineage>
        <taxon>Eukaryota</taxon>
        <taxon>Viridiplantae</taxon>
        <taxon>Streptophyta</taxon>
        <taxon>Embryophyta</taxon>
        <taxon>Tracheophyta</taxon>
        <taxon>Spermatophyta</taxon>
        <taxon>Magnoliopsida</taxon>
        <taxon>eudicotyledons</taxon>
        <taxon>Gunneridae</taxon>
        <taxon>Pentapetalae</taxon>
        <taxon>asterids</taxon>
        <taxon>Ericales</taxon>
        <taxon>Theaceae</taxon>
        <taxon>Camellia</taxon>
    </lineage>
</organism>
<dbReference type="GO" id="GO:0019776">
    <property type="term" value="F:Atg8-family ligase activity"/>
    <property type="evidence" value="ECO:0007669"/>
    <property type="project" value="TreeGrafter"/>
</dbReference>
<comment type="function">
    <text evidence="4">Ubiquitin-like protein involved in cytoplasm to vacuole transport (Cvt) and autophagic vesicle formation.</text>
</comment>
<reference evidence="6" key="1">
    <citation type="journal article" date="2020" name="Nat. Commun.">
        <title>Genome assembly of wild tea tree DASZ reveals pedigree and selection history of tea varieties.</title>
        <authorList>
            <person name="Zhang W."/>
            <person name="Zhang Y."/>
            <person name="Qiu H."/>
            <person name="Guo Y."/>
            <person name="Wan H."/>
            <person name="Zhang X."/>
            <person name="Scossa F."/>
            <person name="Alseekh S."/>
            <person name="Zhang Q."/>
            <person name="Wang P."/>
            <person name="Xu L."/>
            <person name="Schmidt M.H."/>
            <person name="Jia X."/>
            <person name="Li D."/>
            <person name="Zhu A."/>
            <person name="Guo F."/>
            <person name="Chen W."/>
            <person name="Ni D."/>
            <person name="Usadel B."/>
            <person name="Fernie A.R."/>
            <person name="Wen W."/>
        </authorList>
    </citation>
    <scope>NUCLEOTIDE SEQUENCE [LARGE SCALE GENOMIC DNA]</scope>
    <source>
        <strain evidence="6">cv. G240</strain>
    </source>
</reference>
<proteinExistence type="inferred from homology"/>
<dbReference type="InterPro" id="IPR029071">
    <property type="entry name" value="Ubiquitin-like_domsf"/>
</dbReference>
<name>A0A7J7FTW4_CAMSI</name>
<dbReference type="GO" id="GO:0000421">
    <property type="term" value="C:autophagosome membrane"/>
    <property type="evidence" value="ECO:0007669"/>
    <property type="project" value="TreeGrafter"/>
</dbReference>
<reference evidence="5 6" key="2">
    <citation type="submission" date="2020-07" db="EMBL/GenBank/DDBJ databases">
        <title>Genome assembly of wild tea tree DASZ reveals pedigree and selection history of tea varieties.</title>
        <authorList>
            <person name="Zhang W."/>
        </authorList>
    </citation>
    <scope>NUCLEOTIDE SEQUENCE [LARGE SCALE GENOMIC DNA]</scope>
    <source>
        <strain evidence="6">cv. G240</strain>
        <tissue evidence="5">Leaf</tissue>
    </source>
</reference>
<dbReference type="AlphaFoldDB" id="A0A7J7FTW4"/>
<keyword evidence="6" id="KW-1185">Reference proteome</keyword>
<dbReference type="SUPFAM" id="SSF54236">
    <property type="entry name" value="Ubiquitin-like"/>
    <property type="match status" value="1"/>
</dbReference>
<comment type="caution">
    <text evidence="5">The sequence shown here is derived from an EMBL/GenBank/DDBJ whole genome shotgun (WGS) entry which is preliminary data.</text>
</comment>
<dbReference type="GO" id="GO:0034045">
    <property type="term" value="C:phagophore assembly site membrane"/>
    <property type="evidence" value="ECO:0007669"/>
    <property type="project" value="TreeGrafter"/>
</dbReference>
<keyword evidence="3 4" id="KW-0072">Autophagy</keyword>
<evidence type="ECO:0000256" key="2">
    <source>
        <dbReference type="ARBA" id="ARBA00022786"/>
    </source>
</evidence>
<evidence type="ECO:0000313" key="6">
    <source>
        <dbReference type="Proteomes" id="UP000593564"/>
    </source>
</evidence>
<dbReference type="PANTHER" id="PTHR13385:SF0">
    <property type="entry name" value="UBIQUITIN-LIKE PROTEIN ATG12"/>
    <property type="match status" value="1"/>
</dbReference>
<dbReference type="Proteomes" id="UP000593564">
    <property type="component" value="Unassembled WGS sequence"/>
</dbReference>
<dbReference type="GO" id="GO:0034727">
    <property type="term" value="P:piecemeal microautophagy of the nucleus"/>
    <property type="evidence" value="ECO:0007669"/>
    <property type="project" value="TreeGrafter"/>
</dbReference>
<dbReference type="Gene3D" id="3.10.20.90">
    <property type="entry name" value="Phosphatidylinositol 3-kinase Catalytic Subunit, Chain A, domain 1"/>
    <property type="match status" value="1"/>
</dbReference>
<dbReference type="GO" id="GO:0061723">
    <property type="term" value="P:glycophagy"/>
    <property type="evidence" value="ECO:0007669"/>
    <property type="project" value="TreeGrafter"/>
</dbReference>
<evidence type="ECO:0000256" key="4">
    <source>
        <dbReference type="RuleBase" id="RU361201"/>
    </source>
</evidence>
<sequence length="354" mass="40259">MEDTEQTATLKQFEWEKIEDLERARKAKVPEGTKCVVCTEAVITEPDRCLSVVNGMWWKDDNLCLAYTDEDWRESQPDDTWYIGEVDHMTRSGRYFKPPYLDQPEAFGNDKEAERQKEKLLEEEAILKQLKKIQADISIWGLLMTSKVHRQVVLSAMDMSKLSIDTTPEQLVGLVFPGGAFPTLTFTDKELSPEGSNHNKPLYISVECREKWIPVVLVDTRSAINVCPSRTAYAIGLKPADFVPTAQVIQAYDNTSREVMGTVQIQTQVVTFFFLRNMASEPPSCARKGLQIAGTDKFAKVIDFLRRQLHRETLFVYVNSAFSPNPDELVIDLYKNFGFDGKLVVNYACSMAWG</sequence>
<evidence type="ECO:0000313" key="5">
    <source>
        <dbReference type="EMBL" id="KAF5931772.1"/>
    </source>
</evidence>
<protein>
    <recommendedName>
        <fullName evidence="4">Ubiquitin-like protein ATG12</fullName>
    </recommendedName>
</protein>
<keyword evidence="2 4" id="KW-0833">Ubl conjugation pathway</keyword>
<dbReference type="EMBL" id="JACBKZ010000014">
    <property type="protein sequence ID" value="KAF5931772.1"/>
    <property type="molecule type" value="Genomic_DNA"/>
</dbReference>
<comment type="subunit">
    <text evidence="4">Forms a conjugate with ATG5.</text>
</comment>
<evidence type="ECO:0000256" key="1">
    <source>
        <dbReference type="ARBA" id="ARBA00022499"/>
    </source>
</evidence>
<accession>A0A7J7FTW4</accession>
<keyword evidence="1 4" id="KW-1017">Isopeptide bond</keyword>
<dbReference type="InterPro" id="IPR007242">
    <property type="entry name" value="Atg12"/>
</dbReference>
<dbReference type="CDD" id="cd01612">
    <property type="entry name" value="Ubl_ATG12"/>
    <property type="match status" value="1"/>
</dbReference>
<dbReference type="GO" id="GO:0034274">
    <property type="term" value="C:Atg12-Atg5-Atg16 complex"/>
    <property type="evidence" value="ECO:0007669"/>
    <property type="project" value="TreeGrafter"/>
</dbReference>
<dbReference type="Pfam" id="PF04110">
    <property type="entry name" value="APG12"/>
    <property type="match status" value="1"/>
</dbReference>
<gene>
    <name evidence="5" type="ORF">HYC85_027943</name>
</gene>